<dbReference type="InterPro" id="IPR005162">
    <property type="entry name" value="Retrotrans_gag_dom"/>
</dbReference>
<evidence type="ECO:0000313" key="3">
    <source>
        <dbReference type="Proteomes" id="UP001165190"/>
    </source>
</evidence>
<protein>
    <recommendedName>
        <fullName evidence="1">Retrotransposon gag domain-containing protein</fullName>
    </recommendedName>
</protein>
<comment type="caution">
    <text evidence="2">The sequence shown here is derived from an EMBL/GenBank/DDBJ whole genome shotgun (WGS) entry which is preliminary data.</text>
</comment>
<accession>A0A9W7GR41</accession>
<dbReference type="EMBL" id="BSYR01000001">
    <property type="protein sequence ID" value="GMI63374.1"/>
    <property type="molecule type" value="Genomic_DNA"/>
</dbReference>
<sequence length="126" mass="15294">MEFVDYALIWWDQLLLSRRRASEGLVTTWDEMKRIMRKWCVPSHYHRGLYQKLQALKQGNRSVEDYFKEMEMVMMRTNIEEDREATMTRFLGGLNLEIANIVELQHYVEIDDMVHMAIKIERQQCY</sequence>
<dbReference type="Proteomes" id="UP001165190">
    <property type="component" value="Unassembled WGS sequence"/>
</dbReference>
<dbReference type="PANTHER" id="PTHR35046">
    <property type="entry name" value="ZINC KNUCKLE (CCHC-TYPE) FAMILY PROTEIN"/>
    <property type="match status" value="1"/>
</dbReference>
<name>A0A9W7GR41_HIBTR</name>
<gene>
    <name evidence="2" type="ORF">HRI_000006700</name>
</gene>
<keyword evidence="3" id="KW-1185">Reference proteome</keyword>
<reference evidence="2" key="1">
    <citation type="submission" date="2023-05" db="EMBL/GenBank/DDBJ databases">
        <title>Genome and transcriptome analyses reveal genes involved in the formation of fine ridges on petal epidermal cells in Hibiscus trionum.</title>
        <authorList>
            <person name="Koshimizu S."/>
            <person name="Masuda S."/>
            <person name="Ishii T."/>
            <person name="Shirasu K."/>
            <person name="Hoshino A."/>
            <person name="Arita M."/>
        </authorList>
    </citation>
    <scope>NUCLEOTIDE SEQUENCE</scope>
    <source>
        <strain evidence="2">Hamamatsu line</strain>
    </source>
</reference>
<dbReference type="Pfam" id="PF03732">
    <property type="entry name" value="Retrotrans_gag"/>
    <property type="match status" value="1"/>
</dbReference>
<evidence type="ECO:0000313" key="2">
    <source>
        <dbReference type="EMBL" id="GMI63374.1"/>
    </source>
</evidence>
<feature type="domain" description="Retrotransposon gag" evidence="1">
    <location>
        <begin position="3"/>
        <end position="95"/>
    </location>
</feature>
<evidence type="ECO:0000259" key="1">
    <source>
        <dbReference type="Pfam" id="PF03732"/>
    </source>
</evidence>
<dbReference type="AlphaFoldDB" id="A0A9W7GR41"/>
<dbReference type="OrthoDB" id="1731207at2759"/>
<proteinExistence type="predicted"/>
<organism evidence="2 3">
    <name type="scientific">Hibiscus trionum</name>
    <name type="common">Flower of an hour</name>
    <dbReference type="NCBI Taxonomy" id="183268"/>
    <lineage>
        <taxon>Eukaryota</taxon>
        <taxon>Viridiplantae</taxon>
        <taxon>Streptophyta</taxon>
        <taxon>Embryophyta</taxon>
        <taxon>Tracheophyta</taxon>
        <taxon>Spermatophyta</taxon>
        <taxon>Magnoliopsida</taxon>
        <taxon>eudicotyledons</taxon>
        <taxon>Gunneridae</taxon>
        <taxon>Pentapetalae</taxon>
        <taxon>rosids</taxon>
        <taxon>malvids</taxon>
        <taxon>Malvales</taxon>
        <taxon>Malvaceae</taxon>
        <taxon>Malvoideae</taxon>
        <taxon>Hibiscus</taxon>
    </lineage>
</organism>
<dbReference type="PANTHER" id="PTHR35046:SF9">
    <property type="entry name" value="RNA-DIRECTED DNA POLYMERASE"/>
    <property type="match status" value="1"/>
</dbReference>